<name>A0A7V2SKZ0_9BACT</name>
<accession>A0A7V2SKZ0</accession>
<dbReference type="EMBL" id="DRNO01000138">
    <property type="protein sequence ID" value="HFC03633.1"/>
    <property type="molecule type" value="Genomic_DNA"/>
</dbReference>
<comment type="caution">
    <text evidence="1">The sequence shown here is derived from an EMBL/GenBank/DDBJ whole genome shotgun (WGS) entry which is preliminary data.</text>
</comment>
<evidence type="ECO:0000313" key="1">
    <source>
        <dbReference type="EMBL" id="HFC03633.1"/>
    </source>
</evidence>
<dbReference type="AlphaFoldDB" id="A0A7V2SKZ0"/>
<organism evidence="1">
    <name type="scientific">Nitratifractor salsuginis</name>
    <dbReference type="NCBI Taxonomy" id="269261"/>
    <lineage>
        <taxon>Bacteria</taxon>
        <taxon>Pseudomonadati</taxon>
        <taxon>Campylobacterota</taxon>
        <taxon>Epsilonproteobacteria</taxon>
        <taxon>Campylobacterales</taxon>
        <taxon>Sulfurovaceae</taxon>
        <taxon>Nitratifractor</taxon>
    </lineage>
</organism>
<dbReference type="Proteomes" id="UP000885722">
    <property type="component" value="Unassembled WGS sequence"/>
</dbReference>
<reference evidence="1" key="1">
    <citation type="journal article" date="2020" name="mSystems">
        <title>Genome- and Community-Level Interaction Insights into Carbon Utilization and Element Cycling Functions of Hydrothermarchaeota in Hydrothermal Sediment.</title>
        <authorList>
            <person name="Zhou Z."/>
            <person name="Liu Y."/>
            <person name="Xu W."/>
            <person name="Pan J."/>
            <person name="Luo Z.H."/>
            <person name="Li M."/>
        </authorList>
    </citation>
    <scope>NUCLEOTIDE SEQUENCE [LARGE SCALE GENOMIC DNA]</scope>
    <source>
        <strain evidence="1">HyVt-513</strain>
    </source>
</reference>
<protein>
    <submittedName>
        <fullName evidence="1">Uncharacterized protein</fullName>
    </submittedName>
</protein>
<proteinExistence type="predicted"/>
<sequence>MAYFSKAKVGDKVYGLVFGKGKIVAVYPDSHYSIMVEFDNGYQVPYTEDGVPGWGRFKKQTLFYRTDVDLSNADFSPVEKILSPRKIIKLREKGQLQVRLPSGLWESVKKADSRYVEELLENEQYHLFRKKP</sequence>
<gene>
    <name evidence="1" type="ORF">ENJ74_02055</name>
</gene>